<feature type="compositionally biased region" description="Low complexity" evidence="1">
    <location>
        <begin position="361"/>
        <end position="379"/>
    </location>
</feature>
<sequence length="390" mass="44742">MSFPTIIEFASQISTHEGAVMFLVNHNVFSDPMLCNRNSTQMHITWPQSKTYPRWRCTNSCCGRSTKSVTQGSYFYNRKANLRKILWSIYGFIAQNTSFSLTRQVGLERRTIAQIIHDIYQVMDNDITDEDLLLGGPDVDEVQIDESKFGKNKHHRGHPVLGVWVFGMVEKKNGRAGKAFLCIVPNRTADTLIPLIQNHVVPGTKIVSDCHAPYMRLRSLGYDHYAVNHSMGFATVNYSQGHNNGNTLYNSNMIEGFWTAVKRSVDRRHRTVDACPWKLLEFLWRRKHYNQHWQGLLQGLQDTEFDINSSINNSTIIEEITNHLPTRAPGDYSRYQNQEDFSFIDLVDHIGDGLLDHIDSDSSSFSSESESESDSNNSEYLPARTRRRIQ</sequence>
<dbReference type="Proteomes" id="UP000646827">
    <property type="component" value="Unassembled WGS sequence"/>
</dbReference>
<keyword evidence="4" id="KW-1185">Reference proteome</keyword>
<proteinExistence type="predicted"/>
<evidence type="ECO:0000313" key="4">
    <source>
        <dbReference type="Proteomes" id="UP000646827"/>
    </source>
</evidence>
<dbReference type="Pfam" id="PF12762">
    <property type="entry name" value="DDE_Tnp_IS1595"/>
    <property type="match status" value="1"/>
</dbReference>
<name>A0A8H7VBK4_9FUNG</name>
<evidence type="ECO:0000313" key="3">
    <source>
        <dbReference type="EMBL" id="KAG2217161.1"/>
    </source>
</evidence>
<dbReference type="InterPro" id="IPR053164">
    <property type="entry name" value="IS1016-like_transposase"/>
</dbReference>
<dbReference type="AlphaFoldDB" id="A0A8H7VBK4"/>
<evidence type="ECO:0000259" key="2">
    <source>
        <dbReference type="SMART" id="SM01126"/>
    </source>
</evidence>
<dbReference type="SMART" id="SM01126">
    <property type="entry name" value="DDE_Tnp_IS1595"/>
    <property type="match status" value="1"/>
</dbReference>
<feature type="region of interest" description="Disordered" evidence="1">
    <location>
        <begin position="361"/>
        <end position="390"/>
    </location>
</feature>
<protein>
    <recommendedName>
        <fullName evidence="2">ISXO2-like transposase domain-containing protein</fullName>
    </recommendedName>
</protein>
<comment type="caution">
    <text evidence="3">The sequence shown here is derived from an EMBL/GenBank/DDBJ whole genome shotgun (WGS) entry which is preliminary data.</text>
</comment>
<evidence type="ECO:0000256" key="1">
    <source>
        <dbReference type="SAM" id="MobiDB-lite"/>
    </source>
</evidence>
<dbReference type="EMBL" id="JAEPRB010000321">
    <property type="protein sequence ID" value="KAG2217161.1"/>
    <property type="molecule type" value="Genomic_DNA"/>
</dbReference>
<feature type="domain" description="ISXO2-like transposase" evidence="2">
    <location>
        <begin position="133"/>
        <end position="269"/>
    </location>
</feature>
<organism evidence="3 4">
    <name type="scientific">Circinella minor</name>
    <dbReference type="NCBI Taxonomy" id="1195481"/>
    <lineage>
        <taxon>Eukaryota</taxon>
        <taxon>Fungi</taxon>
        <taxon>Fungi incertae sedis</taxon>
        <taxon>Mucoromycota</taxon>
        <taxon>Mucoromycotina</taxon>
        <taxon>Mucoromycetes</taxon>
        <taxon>Mucorales</taxon>
        <taxon>Lichtheimiaceae</taxon>
        <taxon>Circinella</taxon>
    </lineage>
</organism>
<gene>
    <name evidence="3" type="ORF">INT45_003052</name>
</gene>
<dbReference type="InterPro" id="IPR024445">
    <property type="entry name" value="Tnp_ISXO2-like"/>
</dbReference>
<reference evidence="3 4" key="1">
    <citation type="submission" date="2020-12" db="EMBL/GenBank/DDBJ databases">
        <title>Metabolic potential, ecology and presence of endohyphal bacteria is reflected in genomic diversity of Mucoromycotina.</title>
        <authorList>
            <person name="Muszewska A."/>
            <person name="Okrasinska A."/>
            <person name="Steczkiewicz K."/>
            <person name="Drgas O."/>
            <person name="Orlowska M."/>
            <person name="Perlinska-Lenart U."/>
            <person name="Aleksandrzak-Piekarczyk T."/>
            <person name="Szatraj K."/>
            <person name="Zielenkiewicz U."/>
            <person name="Pilsyk S."/>
            <person name="Malc E."/>
            <person name="Mieczkowski P."/>
            <person name="Kruszewska J.S."/>
            <person name="Biernat P."/>
            <person name="Pawlowska J."/>
        </authorList>
    </citation>
    <scope>NUCLEOTIDE SEQUENCE [LARGE SCALE GENOMIC DNA]</scope>
    <source>
        <strain evidence="3 4">CBS 142.35</strain>
    </source>
</reference>
<dbReference type="PANTHER" id="PTHR47163:SF2">
    <property type="entry name" value="SI:DKEY-17M8.2"/>
    <property type="match status" value="1"/>
</dbReference>
<dbReference type="PANTHER" id="PTHR47163">
    <property type="entry name" value="DDE_TNP_IS1595 DOMAIN-CONTAINING PROTEIN"/>
    <property type="match status" value="1"/>
</dbReference>
<accession>A0A8H7VBK4</accession>
<dbReference type="OrthoDB" id="5598606at2759"/>